<sequence>MAGSDLVDHSPHHPTKASRLDSASNVILIDNYDSFTWNVYQYLVLEGATVQVFRNDELSLEELIAKKPTQLVISPGPGHPTTDAGISNAAIQYFSGKVPVFGVCMGQQCIISSFGGKVDVTGEILHGKTSVITHDGKGAYEGLPTSLAVTRYHSLAGTHSTIPDCLEVTSYAQLGEDSNKTVIMGVRHKQLAVEGVQFHPESILTEYGRGMFRNFLKLTAGTWEGNGKQSSAQSGASVVTGLAASNTTPKVDKKTSILEKIYDHRRAAVAIQKTIPSQRPADLQAAYDLNIAPPQLSFPARLRQSPYPLSLMAEIKRASPSKGMIAENACAPAQLESSIDDLRAVRQSLEGVTNRPAILRKEFVFDEYQILEARLAGADTILLIVKMLSVELLTRLYHYSRSLGMEPLVEVNTPEEMKIAVQLGAEVIGVNNRDLTSFEVDLGTTSRLMDQVNENTIVCALSGISGPKDVEAYKREGVKAILVGEALMRASNTSAFVAELLGGSYEESAQASRASPLVKICGTRSEDGARAAIEAGADLVGIIQVQGRKRTVSDDVALRISQVVKSTKRPVPYAASTTQGTSPAASVDYFDHSTNVLRHPNRALLVGVFQNQPLSYILEQQQKLELDVVQLHGSEPLEWARLIPVPVIRKFGLDETGIARRAYHTLPLLDSGAGGSGELLDQSGVQNVLDSDAGLRVILAGGLDPTNVADTIKKLGKSGHKVVGVDVSSGVESDGAQDPIAFSNPKCFPTIYLSCSTNQPPTYIHTVNMGKTFAKVHMCSAGKLGDSGKKIPQWVQANGGRYSRQVTHDVTHLVTTKDAYMNNIPAEARRLGTVKIVSYEWLEDSLLSRNRTPKREKAYLIENILKEERRAAKEKARKTPKQQGGSMKKPTGKVNAKGGPSGVSRRKKSVLTTSERHVYTDMTTRQPYKATLVRQTITKRNEKFQLTIYESNGEPCTYETECRYSRVGKASYQILAPTGSSLDTALTAFERFFEEYTGKSWALREDGTRPQPKRDDEGNFLPHHGGWYTYEYTTNIFTHFIQNGSASSADIIGN</sequence>
<dbReference type="EC" id="4.1.1.48" evidence="8"/>
<evidence type="ECO:0000256" key="15">
    <source>
        <dbReference type="ARBA" id="ARBA00023235"/>
    </source>
</evidence>
<evidence type="ECO:0000256" key="11">
    <source>
        <dbReference type="ARBA" id="ARBA00022605"/>
    </source>
</evidence>
<evidence type="ECO:0000259" key="21">
    <source>
        <dbReference type="PROSITE" id="PS51977"/>
    </source>
</evidence>
<dbReference type="CDD" id="cd00331">
    <property type="entry name" value="IGPS"/>
    <property type="match status" value="1"/>
</dbReference>
<reference evidence="22 23" key="1">
    <citation type="submission" date="2014-06" db="EMBL/GenBank/DDBJ databases">
        <title>The Genome of the Aflatoxigenic Filamentous Fungus Aspergillus nomius.</title>
        <authorList>
            <person name="Moore M.G."/>
            <person name="Shannon B.M."/>
            <person name="Brian M.M."/>
        </authorList>
    </citation>
    <scope>NUCLEOTIDE SEQUENCE [LARGE SCALE GENOMIC DNA]</scope>
    <source>
        <strain evidence="22 23">NRRL 13137</strain>
    </source>
</reference>
<evidence type="ECO:0000256" key="13">
    <source>
        <dbReference type="ARBA" id="ARBA00022962"/>
    </source>
</evidence>
<dbReference type="PRINTS" id="PR00096">
    <property type="entry name" value="GATASE"/>
</dbReference>
<name>A0A0L1IPS3_ASPN3</name>
<comment type="caution">
    <text evidence="22">The sequence shown here is derived from an EMBL/GenBank/DDBJ whole genome shotgun (WGS) entry which is preliminary data.</text>
</comment>
<comment type="catalytic activity">
    <reaction evidence="1">
        <text>N-(5-phospho-beta-D-ribosyl)anthranilate = 1-(2-carboxyphenylamino)-1-deoxy-D-ribulose 5-phosphate</text>
        <dbReference type="Rhea" id="RHEA:21540"/>
        <dbReference type="ChEBI" id="CHEBI:18277"/>
        <dbReference type="ChEBI" id="CHEBI:58613"/>
        <dbReference type="EC" id="5.3.1.24"/>
    </reaction>
</comment>
<evidence type="ECO:0000256" key="4">
    <source>
        <dbReference type="ARBA" id="ARBA00004664"/>
    </source>
</evidence>
<evidence type="ECO:0000256" key="17">
    <source>
        <dbReference type="ARBA" id="ARBA00023268"/>
    </source>
</evidence>
<evidence type="ECO:0000259" key="20">
    <source>
        <dbReference type="PROSITE" id="PS50172"/>
    </source>
</evidence>
<evidence type="ECO:0000313" key="22">
    <source>
        <dbReference type="EMBL" id="KNG81551.1"/>
    </source>
</evidence>
<dbReference type="Pfam" id="PF00117">
    <property type="entry name" value="GATase"/>
    <property type="match status" value="1"/>
</dbReference>
<evidence type="ECO:0000256" key="10">
    <source>
        <dbReference type="ARBA" id="ARBA00018819"/>
    </source>
</evidence>
<dbReference type="PANTHER" id="PTHR43418:SF4">
    <property type="entry name" value="MULTIFUNCTIONAL TRYPTOPHAN BIOSYNTHESIS PROTEIN"/>
    <property type="match status" value="1"/>
</dbReference>
<evidence type="ECO:0000256" key="5">
    <source>
        <dbReference type="ARBA" id="ARBA00004696"/>
    </source>
</evidence>
<dbReference type="CDD" id="cd01743">
    <property type="entry name" value="GATase1_Anthranilate_Synthase"/>
    <property type="match status" value="1"/>
</dbReference>
<dbReference type="Pfam" id="PF00218">
    <property type="entry name" value="IGPS"/>
    <property type="match status" value="1"/>
</dbReference>
<evidence type="ECO:0000256" key="18">
    <source>
        <dbReference type="ARBA" id="ARBA00047683"/>
    </source>
</evidence>
<dbReference type="InterPro" id="IPR036420">
    <property type="entry name" value="BRCT_dom_sf"/>
</dbReference>
<dbReference type="InterPro" id="IPR013785">
    <property type="entry name" value="Aldolase_TIM"/>
</dbReference>
<accession>A0A0L1IPS3</accession>
<dbReference type="EMBL" id="JNOM01000434">
    <property type="protein sequence ID" value="KNG81551.1"/>
    <property type="molecule type" value="Genomic_DNA"/>
</dbReference>
<dbReference type="OrthoDB" id="524799at2759"/>
<dbReference type="InterPro" id="IPR017926">
    <property type="entry name" value="GATASE"/>
</dbReference>
<dbReference type="GO" id="GO:0000162">
    <property type="term" value="P:L-tryptophan biosynthetic process"/>
    <property type="evidence" value="ECO:0007669"/>
    <property type="project" value="UniProtKB-UniPathway"/>
</dbReference>
<dbReference type="AlphaFoldDB" id="A0A0L1IPS3"/>
<gene>
    <name evidence="22" type="ORF">ANOM_010411</name>
</gene>
<dbReference type="GO" id="GO:0004640">
    <property type="term" value="F:phosphoribosylanthranilate isomerase activity"/>
    <property type="evidence" value="ECO:0007669"/>
    <property type="project" value="UniProtKB-EC"/>
</dbReference>
<proteinExistence type="inferred from homology"/>
<evidence type="ECO:0000256" key="19">
    <source>
        <dbReference type="SAM" id="MobiDB-lite"/>
    </source>
</evidence>
<comment type="pathway">
    <text evidence="6">Amino-acid biosynthesis; L-tryptophan biosynthesis; L-tryptophan from chorismate: step 1/5.</text>
</comment>
<dbReference type="Gene3D" id="3.40.50.880">
    <property type="match status" value="1"/>
</dbReference>
<comment type="function">
    <text evidence="3">Trifunctional enzyme bearing the Gln amidotransferase (GATase) domain of anthranilate synthase, indole-glycerolphosphate synthase, and phosphoribosylanthranilate isomerase activities.</text>
</comment>
<dbReference type="EC" id="5.3.1.24" evidence="9"/>
<dbReference type="GeneID" id="26812215"/>
<dbReference type="PROSITE" id="PS51977">
    <property type="entry name" value="WGR"/>
    <property type="match status" value="1"/>
</dbReference>
<evidence type="ECO:0000256" key="16">
    <source>
        <dbReference type="ARBA" id="ARBA00023239"/>
    </source>
</evidence>
<dbReference type="PRINTS" id="PR00097">
    <property type="entry name" value="ANTSNTHASEII"/>
</dbReference>
<evidence type="ECO:0000256" key="7">
    <source>
        <dbReference type="ARBA" id="ARBA00012266"/>
    </source>
</evidence>
<dbReference type="InterPro" id="IPR001468">
    <property type="entry name" value="Indole-3-GlycerolPSynthase_CS"/>
</dbReference>
<dbReference type="InterPro" id="IPR013798">
    <property type="entry name" value="Indole-3-glycerol_P_synth_dom"/>
</dbReference>
<dbReference type="InterPro" id="IPR001240">
    <property type="entry name" value="PRAI_dom"/>
</dbReference>
<dbReference type="EC" id="4.1.3.27" evidence="7"/>
<dbReference type="UniPathway" id="UPA00035">
    <property type="reaction ID" value="UER00040"/>
</dbReference>
<dbReference type="GO" id="GO:0004049">
    <property type="term" value="F:anthranilate synthase activity"/>
    <property type="evidence" value="ECO:0007669"/>
    <property type="project" value="UniProtKB-EC"/>
</dbReference>
<evidence type="ECO:0000256" key="9">
    <source>
        <dbReference type="ARBA" id="ARBA00012572"/>
    </source>
</evidence>
<dbReference type="PANTHER" id="PTHR43418">
    <property type="entry name" value="MULTIFUNCTIONAL TRYPTOPHAN BIOSYNTHESIS PROTEIN-RELATED"/>
    <property type="match status" value="1"/>
</dbReference>
<dbReference type="Proteomes" id="UP000037505">
    <property type="component" value="Unassembled WGS sequence"/>
</dbReference>
<dbReference type="SUPFAM" id="SSF51366">
    <property type="entry name" value="Ribulose-phoshate binding barrel"/>
    <property type="match status" value="2"/>
</dbReference>
<dbReference type="InterPro" id="IPR006221">
    <property type="entry name" value="TrpG/PapA_dom"/>
</dbReference>
<evidence type="ECO:0000256" key="14">
    <source>
        <dbReference type="ARBA" id="ARBA00023141"/>
    </source>
</evidence>
<dbReference type="InterPro" id="IPR001357">
    <property type="entry name" value="BRCT_dom"/>
</dbReference>
<dbReference type="InterPro" id="IPR050472">
    <property type="entry name" value="Anth_synth/Amidotransfase"/>
</dbReference>
<dbReference type="HAMAP" id="MF_00135">
    <property type="entry name" value="PRAI"/>
    <property type="match status" value="1"/>
</dbReference>
<dbReference type="PROSITE" id="PS00614">
    <property type="entry name" value="IGPS"/>
    <property type="match status" value="1"/>
</dbReference>
<comment type="catalytic activity">
    <reaction evidence="2">
        <text>1-(2-carboxyphenylamino)-1-deoxy-D-ribulose 5-phosphate + H(+) = (1S,2R)-1-C-(indol-3-yl)glycerol 3-phosphate + CO2 + H2O</text>
        <dbReference type="Rhea" id="RHEA:23476"/>
        <dbReference type="ChEBI" id="CHEBI:15377"/>
        <dbReference type="ChEBI" id="CHEBI:15378"/>
        <dbReference type="ChEBI" id="CHEBI:16526"/>
        <dbReference type="ChEBI" id="CHEBI:58613"/>
        <dbReference type="ChEBI" id="CHEBI:58866"/>
        <dbReference type="EC" id="4.1.1.48"/>
    </reaction>
</comment>
<evidence type="ECO:0000256" key="2">
    <source>
        <dbReference type="ARBA" id="ARBA00001633"/>
    </source>
</evidence>
<feature type="domain" description="BRCT" evidence="20">
    <location>
        <begin position="795"/>
        <end position="859"/>
    </location>
</feature>
<dbReference type="GO" id="GO:0004425">
    <property type="term" value="F:indole-3-glycerol-phosphate synthase activity"/>
    <property type="evidence" value="ECO:0007669"/>
    <property type="project" value="UniProtKB-EC"/>
</dbReference>
<evidence type="ECO:0000313" key="23">
    <source>
        <dbReference type="Proteomes" id="UP000037505"/>
    </source>
</evidence>
<comment type="pathway">
    <text evidence="5">Amino-acid biosynthesis; L-tryptophan biosynthesis; L-tryptophan from chorismate: step 4/5.</text>
</comment>
<keyword evidence="12" id="KW-0822">Tryptophan biosynthesis</keyword>
<dbReference type="InterPro" id="IPR036930">
    <property type="entry name" value="WGR_dom_sf"/>
</dbReference>
<dbReference type="SUPFAM" id="SSF52113">
    <property type="entry name" value="BRCT domain"/>
    <property type="match status" value="1"/>
</dbReference>
<keyword evidence="14" id="KW-0057">Aromatic amino acid biosynthesis</keyword>
<keyword evidence="11" id="KW-0028">Amino-acid biosynthesis</keyword>
<keyword evidence="16" id="KW-0456">Lyase</keyword>
<dbReference type="CDD" id="cd00405">
    <property type="entry name" value="PRAI"/>
    <property type="match status" value="1"/>
</dbReference>
<dbReference type="NCBIfam" id="TIGR00566">
    <property type="entry name" value="trpG_papA"/>
    <property type="match status" value="1"/>
</dbReference>
<feature type="domain" description="WGR" evidence="21">
    <location>
        <begin position="915"/>
        <end position="1015"/>
    </location>
</feature>
<comment type="pathway">
    <text evidence="4">Amino-acid biosynthesis; L-tryptophan biosynthesis; L-tryptophan from chorismate: step 3/5.</text>
</comment>
<dbReference type="SUPFAM" id="SSF52317">
    <property type="entry name" value="Class I glutamine amidotransferase-like"/>
    <property type="match status" value="1"/>
</dbReference>
<dbReference type="PROSITE" id="PS50172">
    <property type="entry name" value="BRCT"/>
    <property type="match status" value="1"/>
</dbReference>
<dbReference type="FunFam" id="3.40.50.880:FF:000031">
    <property type="entry name" value="Multifunctional tryptophan biosynthesis protein"/>
    <property type="match status" value="1"/>
</dbReference>
<comment type="catalytic activity">
    <reaction evidence="18">
        <text>chorismate + L-glutamine = anthranilate + pyruvate + L-glutamate + H(+)</text>
        <dbReference type="Rhea" id="RHEA:21732"/>
        <dbReference type="ChEBI" id="CHEBI:15361"/>
        <dbReference type="ChEBI" id="CHEBI:15378"/>
        <dbReference type="ChEBI" id="CHEBI:16567"/>
        <dbReference type="ChEBI" id="CHEBI:29748"/>
        <dbReference type="ChEBI" id="CHEBI:29985"/>
        <dbReference type="ChEBI" id="CHEBI:58359"/>
        <dbReference type="EC" id="4.1.3.27"/>
    </reaction>
</comment>
<evidence type="ECO:0000256" key="12">
    <source>
        <dbReference type="ARBA" id="ARBA00022822"/>
    </source>
</evidence>
<evidence type="ECO:0000256" key="1">
    <source>
        <dbReference type="ARBA" id="ARBA00001164"/>
    </source>
</evidence>
<keyword evidence="15" id="KW-0413">Isomerase</keyword>
<keyword evidence="13" id="KW-0315">Glutamine amidotransferase</keyword>
<dbReference type="Pfam" id="PF00533">
    <property type="entry name" value="BRCT"/>
    <property type="match status" value="1"/>
</dbReference>
<dbReference type="InterPro" id="IPR008893">
    <property type="entry name" value="WGR_domain"/>
</dbReference>
<dbReference type="RefSeq" id="XP_015402474.1">
    <property type="nucleotide sequence ID" value="XM_015555667.1"/>
</dbReference>
<evidence type="ECO:0000256" key="6">
    <source>
        <dbReference type="ARBA" id="ARBA00004873"/>
    </source>
</evidence>
<evidence type="ECO:0000256" key="8">
    <source>
        <dbReference type="ARBA" id="ARBA00012362"/>
    </source>
</evidence>
<dbReference type="Gene3D" id="3.40.50.10190">
    <property type="entry name" value="BRCT domain"/>
    <property type="match status" value="1"/>
</dbReference>
<dbReference type="SUPFAM" id="SSF142921">
    <property type="entry name" value="WGR domain-like"/>
    <property type="match status" value="1"/>
</dbReference>
<organism evidence="22 23">
    <name type="scientific">Aspergillus nomiae NRRL (strain ATCC 15546 / NRRL 13137 / CBS 260.88 / M93)</name>
    <dbReference type="NCBI Taxonomy" id="1509407"/>
    <lineage>
        <taxon>Eukaryota</taxon>
        <taxon>Fungi</taxon>
        <taxon>Dikarya</taxon>
        <taxon>Ascomycota</taxon>
        <taxon>Pezizomycotina</taxon>
        <taxon>Eurotiomycetes</taxon>
        <taxon>Eurotiomycetidae</taxon>
        <taxon>Eurotiales</taxon>
        <taxon>Aspergillaceae</taxon>
        <taxon>Aspergillus</taxon>
        <taxon>Aspergillus subgen. Circumdati</taxon>
    </lineage>
</organism>
<protein>
    <recommendedName>
        <fullName evidence="10">Multifunctional tryptophan biosynthesis protein</fullName>
        <ecNumber evidence="8">4.1.1.48</ecNumber>
        <ecNumber evidence="7">4.1.3.27</ecNumber>
        <ecNumber evidence="9">5.3.1.24</ecNumber>
    </recommendedName>
</protein>
<dbReference type="InterPro" id="IPR029062">
    <property type="entry name" value="Class_I_gatase-like"/>
</dbReference>
<dbReference type="InterPro" id="IPR011060">
    <property type="entry name" value="RibuloseP-bd_barrel"/>
</dbReference>
<keyword evidence="17" id="KW-0511">Multifunctional enzyme</keyword>
<evidence type="ECO:0000256" key="3">
    <source>
        <dbReference type="ARBA" id="ARBA00003272"/>
    </source>
</evidence>
<keyword evidence="23" id="KW-1185">Reference proteome</keyword>
<dbReference type="PROSITE" id="PS51273">
    <property type="entry name" value="GATASE_TYPE_1"/>
    <property type="match status" value="1"/>
</dbReference>
<feature type="region of interest" description="Disordered" evidence="19">
    <location>
        <begin position="870"/>
        <end position="912"/>
    </location>
</feature>
<dbReference type="Gene3D" id="3.20.20.70">
    <property type="entry name" value="Aldolase class I"/>
    <property type="match status" value="3"/>
</dbReference>
<dbReference type="STRING" id="1509407.A0A0L1IPS3"/>
<dbReference type="GO" id="GO:0005829">
    <property type="term" value="C:cytosol"/>
    <property type="evidence" value="ECO:0007669"/>
    <property type="project" value="TreeGrafter"/>
</dbReference>
<dbReference type="Pfam" id="PF00697">
    <property type="entry name" value="PRAI"/>
    <property type="match status" value="1"/>
</dbReference>